<dbReference type="EMBL" id="AP035881">
    <property type="protein sequence ID" value="BFP48642.1"/>
    <property type="molecule type" value="Genomic_DNA"/>
</dbReference>
<reference evidence="1" key="1">
    <citation type="submission" date="2024-07" db="EMBL/GenBank/DDBJ databases">
        <title>Complete genome sequences of cellulolytic bacteria, Kitasatospora sp. CMC57 and Streptomyces sp. CMC78, isolated from Japanese agricultural soil.</title>
        <authorList>
            <person name="Hashimoto T."/>
            <person name="Ito M."/>
            <person name="Iwamoto M."/>
            <person name="Fukahori D."/>
            <person name="Shoda T."/>
            <person name="Sakoda M."/>
            <person name="Morohoshi T."/>
            <person name="Mitsuboshi M."/>
            <person name="Nishizawa T."/>
        </authorList>
    </citation>
    <scope>NUCLEOTIDE SEQUENCE</scope>
    <source>
        <strain evidence="1">CMC57</strain>
    </source>
</reference>
<dbReference type="AlphaFoldDB" id="A0AB33JZP0"/>
<organism evidence="1">
    <name type="scientific">Kitasatospora sp. CMC57</name>
    <dbReference type="NCBI Taxonomy" id="3231513"/>
    <lineage>
        <taxon>Bacteria</taxon>
        <taxon>Bacillati</taxon>
        <taxon>Actinomycetota</taxon>
        <taxon>Actinomycetes</taxon>
        <taxon>Kitasatosporales</taxon>
        <taxon>Streptomycetaceae</taxon>
        <taxon>Kitasatospora</taxon>
    </lineage>
</organism>
<evidence type="ECO:0000313" key="1">
    <source>
        <dbReference type="EMBL" id="BFP48642.1"/>
    </source>
</evidence>
<gene>
    <name evidence="1" type="ORF">KCMC57_50100</name>
</gene>
<name>A0AB33JZP0_9ACTN</name>
<protein>
    <submittedName>
        <fullName evidence="1">Uncharacterized protein</fullName>
    </submittedName>
</protein>
<sequence length="81" mass="9140">MKQLADRARNKGGGQGRWIDNDKAAEFLQDSWYPGHGVREVEIPEGLGEVVFEDGTTKPARWARLIPSRNGNYKTAFPILR</sequence>
<accession>A0AB33JZP0</accession>
<proteinExistence type="predicted"/>